<evidence type="ECO:0000256" key="1">
    <source>
        <dbReference type="ARBA" id="ARBA00004604"/>
    </source>
</evidence>
<dbReference type="SMART" id="SM00360">
    <property type="entry name" value="RRM"/>
    <property type="match status" value="2"/>
</dbReference>
<feature type="region of interest" description="Disordered" evidence="6">
    <location>
        <begin position="65"/>
        <end position="144"/>
    </location>
</feature>
<evidence type="ECO:0000256" key="2">
    <source>
        <dbReference type="ARBA" id="ARBA00007077"/>
    </source>
</evidence>
<evidence type="ECO:0000259" key="7">
    <source>
        <dbReference type="PROSITE" id="PS50102"/>
    </source>
</evidence>
<dbReference type="InterPro" id="IPR035979">
    <property type="entry name" value="RBD_domain_sf"/>
</dbReference>
<dbReference type="SUPFAM" id="SSF54928">
    <property type="entry name" value="RNA-binding domain, RBD"/>
    <property type="match status" value="2"/>
</dbReference>
<feature type="compositionally biased region" description="Basic residues" evidence="6">
    <location>
        <begin position="428"/>
        <end position="447"/>
    </location>
</feature>
<feature type="domain" description="RRM" evidence="7">
    <location>
        <begin position="274"/>
        <end position="351"/>
    </location>
</feature>
<feature type="compositionally biased region" description="Basic and acidic residues" evidence="6">
    <location>
        <begin position="350"/>
        <end position="368"/>
    </location>
</feature>
<dbReference type="EMBL" id="KQ041812">
    <property type="protein sequence ID" value="KKF22402.1"/>
    <property type="molecule type" value="Genomic_DNA"/>
</dbReference>
<evidence type="ECO:0000256" key="3">
    <source>
        <dbReference type="ARBA" id="ARBA00022884"/>
    </source>
</evidence>
<proteinExistence type="inferred from homology"/>
<keyword evidence="4" id="KW-0539">Nucleus</keyword>
<dbReference type="CDD" id="cd12395">
    <property type="entry name" value="RRM2_RBM34"/>
    <property type="match status" value="1"/>
</dbReference>
<reference evidence="8" key="1">
    <citation type="journal article" date="2015" name="PLoS Genet.">
        <title>Genome Sequencing of the Perciform Fish Larimichthys crocea Provides Insights into Molecular and Genetic Mechanisms of Stress Adaptation.</title>
        <authorList>
            <person name="Ao J."/>
            <person name="Mu Y."/>
            <person name="Xiang L.X."/>
            <person name="Fan D."/>
            <person name="Feng M."/>
            <person name="Zhang S."/>
            <person name="Shi Q."/>
            <person name="Zhu L.Y."/>
            <person name="Li T."/>
            <person name="Ding Y."/>
            <person name="Nie L."/>
            <person name="Li Q."/>
            <person name="Dong W.R."/>
            <person name="Jiang L."/>
            <person name="Sun B."/>
            <person name="Zhang X."/>
            <person name="Li M."/>
            <person name="Zhang H.Q."/>
            <person name="Xie S."/>
            <person name="Zhu Y."/>
            <person name="Jiang X."/>
            <person name="Wang X."/>
            <person name="Mu P."/>
            <person name="Chen W."/>
            <person name="Yue Z."/>
            <person name="Wang Z."/>
            <person name="Wang J."/>
            <person name="Shao J.Z."/>
            <person name="Chen X."/>
        </authorList>
    </citation>
    <scope>NUCLEOTIDE SEQUENCE [LARGE SCALE GENOMIC DNA]</scope>
    <source>
        <strain evidence="8">SSNF</strain>
        <tissue evidence="8">Blood</tissue>
    </source>
</reference>
<sequence>MKKTRDKRVSVLSGEAAPGQQSADYVVGQVSGSLFQNNPEPSSASGSSLSALFSTAAPAASLLFQPAPKPVLKSTETKEEQKETPEVKGQPSQKKRKKPLKDKSEADQKLENREMSLQIADEDEQERDAPGKKKKKGKGSELGGENDVEQWVLKRQKLRAKKVEEVIKSKRTVFVGNLPIGCTKKTLQSIFKDKGSIESIRFRSVAREDPSMSRKVAVIQRKVHPKKQSINAYVVFKDEDGVVKALERNGMEIEKDFYIRVDRVTDNSSHDHKRSVFVGNLPFEINELTFRRHFEECGTVEAVRLVRDQNSGLGKGFGYVLFESADSVQLALKLEGTKLEGRSIRVKRSVTKEKQNKTKGKGSTERPGRSPAKGPAKGPIKGSIKGPGRERGGIRGGFKSQKKFSGNQQWSTKSTGSFKGEMADPNKKTKKKGLKKKVKPRKKTVHI</sequence>
<feature type="compositionally biased region" description="Basic and acidic residues" evidence="6">
    <location>
        <begin position="101"/>
        <end position="114"/>
    </location>
</feature>
<evidence type="ECO:0000313" key="8">
    <source>
        <dbReference type="EMBL" id="KKF22402.1"/>
    </source>
</evidence>
<dbReference type="PROSITE" id="PS50102">
    <property type="entry name" value="RRM"/>
    <property type="match status" value="2"/>
</dbReference>
<evidence type="ECO:0000256" key="4">
    <source>
        <dbReference type="ARBA" id="ARBA00023242"/>
    </source>
</evidence>
<keyword evidence="3 5" id="KW-0694">RNA-binding</keyword>
<dbReference type="AlphaFoldDB" id="A0A0F8B329"/>
<evidence type="ECO:0000256" key="5">
    <source>
        <dbReference type="PROSITE-ProRule" id="PRU00176"/>
    </source>
</evidence>
<feature type="domain" description="RRM" evidence="7">
    <location>
        <begin position="171"/>
        <end position="266"/>
    </location>
</feature>
<dbReference type="PANTHER" id="PTHR23236">
    <property type="entry name" value="EUKARYOTIC TRANSLATION INITIATION FACTOR 4B/4H"/>
    <property type="match status" value="1"/>
</dbReference>
<evidence type="ECO:0000256" key="6">
    <source>
        <dbReference type="SAM" id="MobiDB-lite"/>
    </source>
</evidence>
<gene>
    <name evidence="8" type="ORF">EH28_05935</name>
</gene>
<dbReference type="CDD" id="cd12394">
    <property type="entry name" value="RRM1_RBM34"/>
    <property type="match status" value="1"/>
</dbReference>
<feature type="compositionally biased region" description="Basic and acidic residues" evidence="6">
    <location>
        <begin position="75"/>
        <end position="86"/>
    </location>
</feature>
<comment type="subcellular location">
    <subcellularLocation>
        <location evidence="1">Nucleus</location>
        <location evidence="1">Nucleolus</location>
    </subcellularLocation>
</comment>
<accession>A0A0F8B329</accession>
<dbReference type="PANTHER" id="PTHR23236:SF25">
    <property type="entry name" value="RNA-BINDING PROTEIN 34"/>
    <property type="match status" value="1"/>
</dbReference>
<organism evidence="8">
    <name type="scientific">Larimichthys crocea</name>
    <name type="common">Large yellow croaker</name>
    <name type="synonym">Pseudosciaena crocea</name>
    <dbReference type="NCBI Taxonomy" id="215358"/>
    <lineage>
        <taxon>Eukaryota</taxon>
        <taxon>Metazoa</taxon>
        <taxon>Chordata</taxon>
        <taxon>Craniata</taxon>
        <taxon>Vertebrata</taxon>
        <taxon>Euteleostomi</taxon>
        <taxon>Actinopterygii</taxon>
        <taxon>Neopterygii</taxon>
        <taxon>Teleostei</taxon>
        <taxon>Neoteleostei</taxon>
        <taxon>Acanthomorphata</taxon>
        <taxon>Eupercaria</taxon>
        <taxon>Sciaenidae</taxon>
        <taxon>Larimichthys</taxon>
    </lineage>
</organism>
<protein>
    <submittedName>
        <fullName evidence="8">RNA-binding protein 34</fullName>
    </submittedName>
</protein>
<comment type="similarity">
    <text evidence="2">Belongs to the RRM RBM34 family.</text>
</comment>
<dbReference type="eggNOG" id="KOG0118">
    <property type="taxonomic scope" value="Eukaryota"/>
</dbReference>
<feature type="region of interest" description="Disordered" evidence="6">
    <location>
        <begin position="1"/>
        <end position="23"/>
    </location>
</feature>
<dbReference type="InterPro" id="IPR000504">
    <property type="entry name" value="RRM_dom"/>
</dbReference>
<dbReference type="Pfam" id="PF00076">
    <property type="entry name" value="RRM_1"/>
    <property type="match status" value="2"/>
</dbReference>
<feature type="compositionally biased region" description="Low complexity" evidence="6">
    <location>
        <begin position="370"/>
        <end position="386"/>
    </location>
</feature>
<feature type="region of interest" description="Disordered" evidence="6">
    <location>
        <begin position="345"/>
        <end position="447"/>
    </location>
</feature>
<dbReference type="Gene3D" id="3.30.70.330">
    <property type="match status" value="2"/>
</dbReference>
<dbReference type="GO" id="GO:0003723">
    <property type="term" value="F:RNA binding"/>
    <property type="evidence" value="ECO:0007669"/>
    <property type="project" value="UniProtKB-UniRule"/>
</dbReference>
<name>A0A0F8B329_LARCR</name>
<feature type="compositionally biased region" description="Polar residues" evidence="6">
    <location>
        <begin position="403"/>
        <end position="417"/>
    </location>
</feature>
<dbReference type="InterPro" id="IPR012677">
    <property type="entry name" value="Nucleotide-bd_a/b_plait_sf"/>
</dbReference>
<dbReference type="InterPro" id="IPR034221">
    <property type="entry name" value="RBM34_RRM2"/>
</dbReference>